<evidence type="ECO:0000313" key="3">
    <source>
        <dbReference type="Proteomes" id="UP000077885"/>
    </source>
</evidence>
<reference evidence="3" key="1">
    <citation type="submission" date="2016-05" db="EMBL/GenBank/DDBJ databases">
        <title>Draft genome of Corynebacterium afermentans subsp. afermentans LCDC 88199T.</title>
        <authorList>
            <person name="Bernier A.-M."/>
            <person name="Bernard K."/>
        </authorList>
    </citation>
    <scope>NUCLEOTIDE SEQUENCE [LARGE SCALE GENOMIC DNA]</scope>
    <source>
        <strain evidence="3">NML02-A-017</strain>
    </source>
</reference>
<comment type="caution">
    <text evidence="2">The sequence shown here is derived from an EMBL/GenBank/DDBJ whole genome shotgun (WGS) entry which is preliminary data.</text>
</comment>
<dbReference type="InterPro" id="IPR013216">
    <property type="entry name" value="Methyltransf_11"/>
</dbReference>
<sequence length="225" mass="25055">MAAWLDETAPGGYLKKLEQAFFSSQLNDLHGLIVAASFCGWSCWPEQVLRLGRHAGAVDVVCALPQLPLASGSVQVLLLPHGLELCGQRRELLLECFRVLAPYGRLVFSGFNPYSLWRLGLPEKDLGLRRNALPLPQVRKLLDETGFRPELGRFMAYVPPFAGERALRRWQFMELAGNRWWPAGAAAYGLVAVKTVYPLTPLAEKSGRRREEEALSLLPGNCRQG</sequence>
<name>A0A1A9RWD8_9NEIS</name>
<feature type="domain" description="Methyltransferase type 11" evidence="1">
    <location>
        <begin position="40"/>
        <end position="108"/>
    </location>
</feature>
<evidence type="ECO:0000259" key="1">
    <source>
        <dbReference type="Pfam" id="PF08241"/>
    </source>
</evidence>
<dbReference type="GO" id="GO:0008757">
    <property type="term" value="F:S-adenosylmethionine-dependent methyltransferase activity"/>
    <property type="evidence" value="ECO:0007669"/>
    <property type="project" value="InterPro"/>
</dbReference>
<keyword evidence="3" id="KW-1185">Reference proteome</keyword>
<dbReference type="SUPFAM" id="SSF53335">
    <property type="entry name" value="S-adenosyl-L-methionine-dependent methyltransferases"/>
    <property type="match status" value="1"/>
</dbReference>
<organism evidence="2 3">
    <name type="scientific">Eikenella longinqua</name>
    <dbReference type="NCBI Taxonomy" id="1795827"/>
    <lineage>
        <taxon>Bacteria</taxon>
        <taxon>Pseudomonadati</taxon>
        <taxon>Pseudomonadota</taxon>
        <taxon>Betaproteobacteria</taxon>
        <taxon>Neisseriales</taxon>
        <taxon>Neisseriaceae</taxon>
        <taxon>Eikenella</taxon>
    </lineage>
</organism>
<dbReference type="STRING" id="1795827.A7P95_08540"/>
<dbReference type="Gene3D" id="3.40.50.150">
    <property type="entry name" value="Vaccinia Virus protein VP39"/>
    <property type="match status" value="1"/>
</dbReference>
<accession>A0A1A9RWD8</accession>
<dbReference type="Proteomes" id="UP000077885">
    <property type="component" value="Unassembled WGS sequence"/>
</dbReference>
<protein>
    <recommendedName>
        <fullName evidence="1">Methyltransferase type 11 domain-containing protein</fullName>
    </recommendedName>
</protein>
<evidence type="ECO:0000313" key="2">
    <source>
        <dbReference type="EMBL" id="OAM26793.1"/>
    </source>
</evidence>
<dbReference type="Pfam" id="PF08241">
    <property type="entry name" value="Methyltransf_11"/>
    <property type="match status" value="1"/>
</dbReference>
<dbReference type="EMBL" id="LXSL01000028">
    <property type="protein sequence ID" value="OAM26793.1"/>
    <property type="molecule type" value="Genomic_DNA"/>
</dbReference>
<dbReference type="InterPro" id="IPR029063">
    <property type="entry name" value="SAM-dependent_MTases_sf"/>
</dbReference>
<dbReference type="AlphaFoldDB" id="A0A1A9RWD8"/>
<gene>
    <name evidence="2" type="ORF">A7P95_08540</name>
</gene>
<proteinExistence type="predicted"/>